<dbReference type="EMBL" id="JBEWLZ010000011">
    <property type="protein sequence ID" value="MET1491348.1"/>
    <property type="molecule type" value="Genomic_DNA"/>
</dbReference>
<dbReference type="InterPro" id="IPR045864">
    <property type="entry name" value="aa-tRNA-synth_II/BPL/LPL"/>
</dbReference>
<evidence type="ECO:0000256" key="6">
    <source>
        <dbReference type="ARBA" id="ARBA00022741"/>
    </source>
</evidence>
<evidence type="ECO:0000256" key="9">
    <source>
        <dbReference type="ARBA" id="ARBA00023146"/>
    </source>
</evidence>
<comment type="domain">
    <text evidence="12">Consists of two distinct domains, a catalytic core and a N-terminal extension that is involved in tRNA binding.</text>
</comment>
<dbReference type="RefSeq" id="WP_345929332.1">
    <property type="nucleotide sequence ID" value="NZ_JBDIVF010000009.1"/>
</dbReference>
<dbReference type="GO" id="GO:0004828">
    <property type="term" value="F:serine-tRNA ligase activity"/>
    <property type="evidence" value="ECO:0007669"/>
    <property type="project" value="UniProtKB-EC"/>
</dbReference>
<dbReference type="HAMAP" id="MF_00176">
    <property type="entry name" value="Ser_tRNA_synth_type1"/>
    <property type="match status" value="1"/>
</dbReference>
<comment type="subunit">
    <text evidence="12">Homodimer. The tRNA molecule binds across the dimer.</text>
</comment>
<dbReference type="EC" id="6.1.1.11" evidence="12"/>
<comment type="similarity">
    <text evidence="3 12">Belongs to the class-II aminoacyl-tRNA synthetase family. Type-1 seryl-tRNA synthetase subfamily.</text>
</comment>
<name>A0ABV2CU79_9RHOO</name>
<comment type="subcellular location">
    <subcellularLocation>
        <location evidence="1 12">Cytoplasm</location>
    </subcellularLocation>
</comment>
<comment type="catalytic activity">
    <reaction evidence="10 12">
        <text>tRNA(Sec) + L-serine + ATP = L-seryl-tRNA(Sec) + AMP + diphosphate + H(+)</text>
        <dbReference type="Rhea" id="RHEA:42580"/>
        <dbReference type="Rhea" id="RHEA-COMP:9742"/>
        <dbReference type="Rhea" id="RHEA-COMP:10128"/>
        <dbReference type="ChEBI" id="CHEBI:15378"/>
        <dbReference type="ChEBI" id="CHEBI:30616"/>
        <dbReference type="ChEBI" id="CHEBI:33019"/>
        <dbReference type="ChEBI" id="CHEBI:33384"/>
        <dbReference type="ChEBI" id="CHEBI:78442"/>
        <dbReference type="ChEBI" id="CHEBI:78533"/>
        <dbReference type="ChEBI" id="CHEBI:456215"/>
        <dbReference type="EC" id="6.1.1.11"/>
    </reaction>
</comment>
<dbReference type="InterPro" id="IPR010978">
    <property type="entry name" value="tRNA-bd_arm"/>
</dbReference>
<feature type="binding site" evidence="12">
    <location>
        <begin position="234"/>
        <end position="236"/>
    </location>
    <ligand>
        <name>L-serine</name>
        <dbReference type="ChEBI" id="CHEBI:33384"/>
    </ligand>
</feature>
<keyword evidence="8 12" id="KW-0648">Protein biosynthesis</keyword>
<dbReference type="InterPro" id="IPR002314">
    <property type="entry name" value="aa-tRNA-synt_IIb"/>
</dbReference>
<evidence type="ECO:0000256" key="7">
    <source>
        <dbReference type="ARBA" id="ARBA00022840"/>
    </source>
</evidence>
<evidence type="ECO:0000256" key="5">
    <source>
        <dbReference type="ARBA" id="ARBA00022598"/>
    </source>
</evidence>
<keyword evidence="16" id="KW-1185">Reference proteome</keyword>
<comment type="pathway">
    <text evidence="2 12">Aminoacyl-tRNA biosynthesis; selenocysteinyl-tRNA(Sec) biosynthesis; L-seryl-tRNA(Sec) from L-serine and tRNA(Sec): step 1/1.</text>
</comment>
<dbReference type="InterPro" id="IPR042103">
    <property type="entry name" value="SerRS_1_N_sf"/>
</dbReference>
<evidence type="ECO:0000313" key="15">
    <source>
        <dbReference type="EMBL" id="MET1491348.1"/>
    </source>
</evidence>
<organism evidence="15 16">
    <name type="scientific">Uliginosibacterium paludis</name>
    <dbReference type="NCBI Taxonomy" id="1615952"/>
    <lineage>
        <taxon>Bacteria</taxon>
        <taxon>Pseudomonadati</taxon>
        <taxon>Pseudomonadota</taxon>
        <taxon>Betaproteobacteria</taxon>
        <taxon>Rhodocyclales</taxon>
        <taxon>Zoogloeaceae</taxon>
        <taxon>Uliginosibacterium</taxon>
    </lineage>
</organism>
<comment type="caution">
    <text evidence="12">Lacks conserved residue(s) required for the propagation of feature annotation.</text>
</comment>
<dbReference type="CDD" id="cd00770">
    <property type="entry name" value="SerRS_core"/>
    <property type="match status" value="1"/>
</dbReference>
<feature type="binding site" evidence="12">
    <location>
        <begin position="265"/>
        <end position="267"/>
    </location>
    <ligand>
        <name>ATP</name>
        <dbReference type="ChEBI" id="CHEBI:30616"/>
    </ligand>
</feature>
<evidence type="ECO:0000313" key="16">
    <source>
        <dbReference type="Proteomes" id="UP001548590"/>
    </source>
</evidence>
<evidence type="ECO:0000259" key="14">
    <source>
        <dbReference type="PROSITE" id="PS50862"/>
    </source>
</evidence>
<accession>A0ABV2CU79</accession>
<evidence type="ECO:0000256" key="11">
    <source>
        <dbReference type="ARBA" id="ARBA00048823"/>
    </source>
</evidence>
<dbReference type="Pfam" id="PF00587">
    <property type="entry name" value="tRNA-synt_2b"/>
    <property type="match status" value="1"/>
</dbReference>
<reference evidence="15 16" key="1">
    <citation type="submission" date="2024-07" db="EMBL/GenBank/DDBJ databases">
        <title>Uliginosibacterium paludis KCTC:42655.</title>
        <authorList>
            <person name="Kim M.K."/>
        </authorList>
    </citation>
    <scope>NUCLEOTIDE SEQUENCE [LARGE SCALE GENOMIC DNA]</scope>
    <source>
        <strain evidence="15 16">KCTC 42655</strain>
    </source>
</reference>
<gene>
    <name evidence="12 15" type="primary">serS</name>
    <name evidence="15" type="ORF">ABVT11_16035</name>
</gene>
<keyword evidence="13" id="KW-0175">Coiled coil</keyword>
<dbReference type="SUPFAM" id="SSF46589">
    <property type="entry name" value="tRNA-binding arm"/>
    <property type="match status" value="1"/>
</dbReference>
<keyword evidence="7 12" id="KW-0067">ATP-binding</keyword>
<dbReference type="NCBIfam" id="TIGR00414">
    <property type="entry name" value="serS"/>
    <property type="match status" value="1"/>
</dbReference>
<keyword evidence="6 12" id="KW-0547">Nucleotide-binding</keyword>
<comment type="function">
    <text evidence="12">Catalyzes the attachment of serine to tRNA(Ser). Is also able to aminoacylate tRNA(Sec) with serine, to form the misacylated tRNA L-seryl-tRNA(Sec), which will be further converted into selenocysteinyl-tRNA(Sec).</text>
</comment>
<evidence type="ECO:0000256" key="4">
    <source>
        <dbReference type="ARBA" id="ARBA00022490"/>
    </source>
</evidence>
<dbReference type="InterPro" id="IPR002317">
    <property type="entry name" value="Ser-tRNA-ligase_type_1"/>
</dbReference>
<dbReference type="InterPro" id="IPR033729">
    <property type="entry name" value="SerRS_core"/>
</dbReference>
<feature type="binding site" evidence="12">
    <location>
        <position position="288"/>
    </location>
    <ligand>
        <name>L-serine</name>
        <dbReference type="ChEBI" id="CHEBI:33384"/>
    </ligand>
</feature>
<evidence type="ECO:0000256" key="2">
    <source>
        <dbReference type="ARBA" id="ARBA00005045"/>
    </source>
</evidence>
<dbReference type="PIRSF" id="PIRSF001529">
    <property type="entry name" value="Ser-tRNA-synth_IIa"/>
    <property type="match status" value="1"/>
</dbReference>
<dbReference type="Proteomes" id="UP001548590">
    <property type="component" value="Unassembled WGS sequence"/>
</dbReference>
<dbReference type="InterPro" id="IPR015866">
    <property type="entry name" value="Ser-tRNA-synth_1_N"/>
</dbReference>
<evidence type="ECO:0000256" key="10">
    <source>
        <dbReference type="ARBA" id="ARBA00047929"/>
    </source>
</evidence>
<evidence type="ECO:0000256" key="1">
    <source>
        <dbReference type="ARBA" id="ARBA00004496"/>
    </source>
</evidence>
<sequence length="427" mass="47067">MLDIQLLRTQLDSVAQRLATRKFVLDVAAFQSMEDERKGLQTRTQELQSKRNSLSKQIGMLKGKGEDASAVMAEVGGLGEELKTCEEQLAALQARLNDFLARIPNLPDESVPVGKDETANVEVRRWGSPRSFEFAVKDHADVGEPLGMDFDTGAKLAGARFSFLKGGMARLHRAIAQLMLDTQTGEHGYTECYTPYIVNPDVLFGTGQLPKFAEDMFRVERGGEDGQTQYLISTSEISLTNMVKDTILKTEDLPLKLTAHTPCFRSEAGSYGRDTKGMIRQHQFDKVEMVRITRPEDSSAALEEMVGNAEAVLQKLGLPYRVVALCTGDMGFSAAKTYDLEVWLPAQNTYREISSVSNCGAFQARRMQARYKNEAGKNDLVHTLNGSGLAVGRTLVAILENYQQADGSVVVPEALRPYMGGLEVLKP</sequence>
<dbReference type="PANTHER" id="PTHR43697:SF1">
    <property type="entry name" value="SERINE--TRNA LIGASE"/>
    <property type="match status" value="1"/>
</dbReference>
<comment type="catalytic activity">
    <reaction evidence="11 12">
        <text>tRNA(Ser) + L-serine + ATP = L-seryl-tRNA(Ser) + AMP + diphosphate + H(+)</text>
        <dbReference type="Rhea" id="RHEA:12292"/>
        <dbReference type="Rhea" id="RHEA-COMP:9669"/>
        <dbReference type="Rhea" id="RHEA-COMP:9703"/>
        <dbReference type="ChEBI" id="CHEBI:15378"/>
        <dbReference type="ChEBI" id="CHEBI:30616"/>
        <dbReference type="ChEBI" id="CHEBI:33019"/>
        <dbReference type="ChEBI" id="CHEBI:33384"/>
        <dbReference type="ChEBI" id="CHEBI:78442"/>
        <dbReference type="ChEBI" id="CHEBI:78533"/>
        <dbReference type="ChEBI" id="CHEBI:456215"/>
        <dbReference type="EC" id="6.1.1.11"/>
    </reaction>
</comment>
<feature type="binding site" evidence="12">
    <location>
        <position position="387"/>
    </location>
    <ligand>
        <name>L-serine</name>
        <dbReference type="ChEBI" id="CHEBI:33384"/>
    </ligand>
</feature>
<dbReference type="Gene3D" id="1.10.287.40">
    <property type="entry name" value="Serine-tRNA synthetase, tRNA binding domain"/>
    <property type="match status" value="1"/>
</dbReference>
<evidence type="ECO:0000256" key="13">
    <source>
        <dbReference type="SAM" id="Coils"/>
    </source>
</evidence>
<dbReference type="InterPro" id="IPR006195">
    <property type="entry name" value="aa-tRNA-synth_II"/>
</dbReference>
<keyword evidence="9 12" id="KW-0030">Aminoacyl-tRNA synthetase</keyword>
<dbReference type="PRINTS" id="PR00981">
    <property type="entry name" value="TRNASYNTHSER"/>
</dbReference>
<evidence type="ECO:0000256" key="3">
    <source>
        <dbReference type="ARBA" id="ARBA00010728"/>
    </source>
</evidence>
<keyword evidence="4 12" id="KW-0963">Cytoplasm</keyword>
<dbReference type="Pfam" id="PF02403">
    <property type="entry name" value="Seryl_tRNA_N"/>
    <property type="match status" value="1"/>
</dbReference>
<dbReference type="PANTHER" id="PTHR43697">
    <property type="entry name" value="SERYL-TRNA SYNTHETASE"/>
    <property type="match status" value="1"/>
</dbReference>
<feature type="binding site" evidence="12">
    <location>
        <begin position="352"/>
        <end position="355"/>
    </location>
    <ligand>
        <name>ATP</name>
        <dbReference type="ChEBI" id="CHEBI:30616"/>
    </ligand>
</feature>
<protein>
    <recommendedName>
        <fullName evidence="12">Serine--tRNA ligase</fullName>
        <ecNumber evidence="12">6.1.1.11</ecNumber>
    </recommendedName>
    <alternativeName>
        <fullName evidence="12">Seryl-tRNA synthetase</fullName>
        <shortName evidence="12">SerRS</shortName>
    </alternativeName>
    <alternativeName>
        <fullName evidence="12">Seryl-tRNA(Ser/Sec) synthetase</fullName>
    </alternativeName>
</protein>
<evidence type="ECO:0000256" key="12">
    <source>
        <dbReference type="HAMAP-Rule" id="MF_00176"/>
    </source>
</evidence>
<dbReference type="SUPFAM" id="SSF55681">
    <property type="entry name" value="Class II aaRS and biotin synthetases"/>
    <property type="match status" value="1"/>
</dbReference>
<evidence type="ECO:0000256" key="8">
    <source>
        <dbReference type="ARBA" id="ARBA00022917"/>
    </source>
</evidence>
<keyword evidence="5 12" id="KW-0436">Ligase</keyword>
<dbReference type="PROSITE" id="PS50862">
    <property type="entry name" value="AA_TRNA_LIGASE_II"/>
    <property type="match status" value="1"/>
</dbReference>
<feature type="domain" description="Aminoacyl-transfer RNA synthetases class-II family profile" evidence="14">
    <location>
        <begin position="170"/>
        <end position="412"/>
    </location>
</feature>
<proteinExistence type="inferred from homology"/>
<comment type="caution">
    <text evidence="15">The sequence shown here is derived from an EMBL/GenBank/DDBJ whole genome shotgun (WGS) entry which is preliminary data.</text>
</comment>
<dbReference type="Gene3D" id="3.30.930.10">
    <property type="entry name" value="Bira Bifunctional Protein, Domain 2"/>
    <property type="match status" value="1"/>
</dbReference>
<feature type="coiled-coil region" evidence="13">
    <location>
        <begin position="30"/>
        <end position="102"/>
    </location>
</feature>